<protein>
    <submittedName>
        <fullName evidence="1">Uncharacterized protein</fullName>
    </submittedName>
</protein>
<evidence type="ECO:0000313" key="2">
    <source>
        <dbReference type="Proteomes" id="UP000030645"/>
    </source>
</evidence>
<dbReference type="AlphaFoldDB" id="W9RXJ3"/>
<organism evidence="1 2">
    <name type="scientific">Morus notabilis</name>
    <dbReference type="NCBI Taxonomy" id="981085"/>
    <lineage>
        <taxon>Eukaryota</taxon>
        <taxon>Viridiplantae</taxon>
        <taxon>Streptophyta</taxon>
        <taxon>Embryophyta</taxon>
        <taxon>Tracheophyta</taxon>
        <taxon>Spermatophyta</taxon>
        <taxon>Magnoliopsida</taxon>
        <taxon>eudicotyledons</taxon>
        <taxon>Gunneridae</taxon>
        <taxon>Pentapetalae</taxon>
        <taxon>rosids</taxon>
        <taxon>fabids</taxon>
        <taxon>Rosales</taxon>
        <taxon>Moraceae</taxon>
        <taxon>Moreae</taxon>
        <taxon>Morus</taxon>
    </lineage>
</organism>
<sequence>MSCIIYSPRNPIDCGLPVEQACQPNILQNRANVPMNTFRQLDLLHHLVINFHCEVLKVVSLAFKRASRKDRNLRVFRFVVLTFADQHHWISLKEFRAKTLITPTSLSNVASMFSLVHPGRGALYSDRASLAKCGLRRATFAPIKFMEMALIDSFERGEEPS</sequence>
<name>W9RXJ3_9ROSA</name>
<proteinExistence type="predicted"/>
<dbReference type="EMBL" id="KE344715">
    <property type="protein sequence ID" value="EXB76257.1"/>
    <property type="molecule type" value="Genomic_DNA"/>
</dbReference>
<dbReference type="Proteomes" id="UP000030645">
    <property type="component" value="Unassembled WGS sequence"/>
</dbReference>
<reference evidence="2" key="1">
    <citation type="submission" date="2013-01" db="EMBL/GenBank/DDBJ databases">
        <title>Draft Genome Sequence of a Mulberry Tree, Morus notabilis C.K. Schneid.</title>
        <authorList>
            <person name="He N."/>
            <person name="Zhao S."/>
        </authorList>
    </citation>
    <scope>NUCLEOTIDE SEQUENCE</scope>
</reference>
<gene>
    <name evidence="1" type="ORF">L484_025611</name>
</gene>
<accession>W9RXJ3</accession>
<evidence type="ECO:0000313" key="1">
    <source>
        <dbReference type="EMBL" id="EXB76257.1"/>
    </source>
</evidence>
<keyword evidence="2" id="KW-1185">Reference proteome</keyword>